<dbReference type="InterPro" id="IPR023696">
    <property type="entry name" value="Ureohydrolase_dom_sf"/>
</dbReference>
<dbReference type="EMBL" id="GL870877">
    <property type="protein sequence ID" value="EIJ88778.1"/>
    <property type="molecule type" value="Genomic_DNA"/>
</dbReference>
<dbReference type="GO" id="GO:0046872">
    <property type="term" value="F:metal ion binding"/>
    <property type="evidence" value="ECO:0007669"/>
    <property type="project" value="UniProtKB-KW"/>
</dbReference>
<dbReference type="InterPro" id="IPR000286">
    <property type="entry name" value="HDACs"/>
</dbReference>
<evidence type="ECO:0000313" key="9">
    <source>
        <dbReference type="EMBL" id="EIJ88778.1"/>
    </source>
</evidence>
<evidence type="ECO:0000259" key="8">
    <source>
        <dbReference type="Pfam" id="PF00850"/>
    </source>
</evidence>
<dbReference type="CDD" id="cd09991">
    <property type="entry name" value="HDAC_classI"/>
    <property type="match status" value="1"/>
</dbReference>
<feature type="binding site" evidence="6">
    <location>
        <position position="289"/>
    </location>
    <ligand>
        <name>substrate</name>
    </ligand>
</feature>
<keyword evidence="7" id="KW-0479">Metal-binding</keyword>
<reference evidence="9" key="1">
    <citation type="submission" date="2011-01" db="EMBL/GenBank/DDBJ databases">
        <title>The Genome Sequence of Nematocida parisii strain ERTm3.</title>
        <authorList>
            <consortium name="The Broad Institute Genome Sequencing Platform"/>
            <consortium name="The Broad Institute Genome Sequencing Center for Infectious Disease"/>
            <person name="Cuomo C."/>
            <person name="Troemel E."/>
            <person name="Young S.K."/>
            <person name="Zeng Q."/>
            <person name="Gargeya S."/>
            <person name="Fitzgerald M."/>
            <person name="Haas B."/>
            <person name="Abouelleil A."/>
            <person name="Alvarado L."/>
            <person name="Arachchi H.M."/>
            <person name="Berlin A."/>
            <person name="Chapman S.B."/>
            <person name="Gearin G."/>
            <person name="Goldberg J."/>
            <person name="Griggs A."/>
            <person name="Gujja S."/>
            <person name="Hansen M."/>
            <person name="Heiman D."/>
            <person name="Howarth C."/>
            <person name="Larimer J."/>
            <person name="Lui A."/>
            <person name="MacDonald P.J.P."/>
            <person name="McCowen C."/>
            <person name="Montmayeur A."/>
            <person name="Murphy C."/>
            <person name="Neiman D."/>
            <person name="Pearson M."/>
            <person name="Priest M."/>
            <person name="Roberts A."/>
            <person name="Saif S."/>
            <person name="Shea T."/>
            <person name="Sisk P."/>
            <person name="Stolte C."/>
            <person name="Sykes S."/>
            <person name="Wortman J."/>
            <person name="Nusbaum C."/>
            <person name="Birren B."/>
        </authorList>
    </citation>
    <scope>NUCLEOTIDE SEQUENCE</scope>
    <source>
        <strain evidence="9">ERTm3</strain>
    </source>
</reference>
<evidence type="ECO:0000313" key="10">
    <source>
        <dbReference type="Proteomes" id="UP000002872"/>
    </source>
</evidence>
<evidence type="ECO:0000256" key="3">
    <source>
        <dbReference type="ARBA" id="ARBA00022801"/>
    </source>
</evidence>
<feature type="binding site" evidence="6">
    <location>
        <position position="134"/>
    </location>
    <ligand>
        <name>substrate</name>
    </ligand>
</feature>
<keyword evidence="3" id="KW-0378">Hydrolase</keyword>
<keyword evidence="10" id="KW-1185">Reference proteome</keyword>
<dbReference type="AlphaFoldDB" id="I3EHT1"/>
<dbReference type="PIRSF" id="PIRSF037913">
    <property type="entry name" value="His_deacetylse_1"/>
    <property type="match status" value="1"/>
</dbReference>
<feature type="binding site" evidence="7">
    <location>
        <position position="161"/>
    </location>
    <ligand>
        <name>a divalent metal cation</name>
        <dbReference type="ChEBI" id="CHEBI:60240"/>
    </ligand>
</feature>
<dbReference type="STRING" id="935791.I3EHT1"/>
<feature type="binding site" evidence="7">
    <location>
        <position position="250"/>
    </location>
    <ligand>
        <name>a divalent metal cation</name>
        <dbReference type="ChEBI" id="CHEBI:60240"/>
    </ligand>
</feature>
<feature type="active site" description="Proton acceptor" evidence="5">
    <location>
        <position position="126"/>
    </location>
</feature>
<proteinExistence type="inferred from homology"/>
<evidence type="ECO:0000256" key="2">
    <source>
        <dbReference type="ARBA" id="ARBA00012111"/>
    </source>
</evidence>
<evidence type="ECO:0000256" key="5">
    <source>
        <dbReference type="PIRSR" id="PIRSR037913-1"/>
    </source>
</evidence>
<dbReference type="OrthoDB" id="1918432at2759"/>
<dbReference type="InterPro" id="IPR003084">
    <property type="entry name" value="HDAC_I/II"/>
</dbReference>
<feature type="binding site" evidence="6">
    <location>
        <position position="84"/>
    </location>
    <ligand>
        <name>substrate</name>
    </ligand>
</feature>
<dbReference type="VEuPathDB" id="MicrosporidiaDB:NEQG_00597"/>
<sequence>MRRIAYFYSPDSGSFHYGASHPMKPHRIAVTNSIVFAYGLQKYMDIFAIKPATKMEMQQYHTEEYISSLISEGSDVPCDRITDDCPYFEGIGEMCALYSGGSLQAARALNQSQYDIAINWSGGLHHAKKAGPSGFCYTNDIVLAIQELLKKHRKVMYIDIDIHHGDGVEEAFYHTDRVLTLSFHKYGDRFFPGTGNICCTGRGAGRGCAVNVPLDFGIDDESYHYVFKNVVKMCIESFGPEAILMQCGSDSLAADRIGCFGLSIKGHSECVRYVRDFNIPMLVVGGGGYKPKHVSRCWASETAILCGVEVDNKIPPNPHSEYLGEDAELYINLECEYVNKNSKDNLERIISLVKEVLSEQEEASEGKKA</sequence>
<dbReference type="Gene3D" id="3.40.800.20">
    <property type="entry name" value="Histone deacetylase domain"/>
    <property type="match status" value="1"/>
</dbReference>
<evidence type="ECO:0000256" key="7">
    <source>
        <dbReference type="PIRSR" id="PIRSR037913-3"/>
    </source>
</evidence>
<dbReference type="PRINTS" id="PR01270">
    <property type="entry name" value="HDASUPER"/>
</dbReference>
<dbReference type="Proteomes" id="UP000002872">
    <property type="component" value="Unassembled WGS sequence"/>
</dbReference>
<organism evidence="9 10">
    <name type="scientific">Nematocida parisii (strain ERTm3)</name>
    <name type="common">Nematode killer fungus</name>
    <dbReference type="NCBI Taxonomy" id="935791"/>
    <lineage>
        <taxon>Eukaryota</taxon>
        <taxon>Fungi</taxon>
        <taxon>Fungi incertae sedis</taxon>
        <taxon>Microsporidia</taxon>
        <taxon>Nematocida</taxon>
    </lineage>
</organism>
<dbReference type="GO" id="GO:0141221">
    <property type="term" value="F:histone deacetylase activity, hydrolytic mechanism"/>
    <property type="evidence" value="ECO:0007669"/>
    <property type="project" value="UniProtKB-EC"/>
</dbReference>
<dbReference type="PANTHER" id="PTHR10625">
    <property type="entry name" value="HISTONE DEACETYLASE HDAC1-RELATED"/>
    <property type="match status" value="1"/>
</dbReference>
<dbReference type="SUPFAM" id="SSF52768">
    <property type="entry name" value="Arginase/deacetylase"/>
    <property type="match status" value="1"/>
</dbReference>
<dbReference type="InterPro" id="IPR023801">
    <property type="entry name" value="His_deacetylse_dom"/>
</dbReference>
<dbReference type="GO" id="GO:0040029">
    <property type="term" value="P:epigenetic regulation of gene expression"/>
    <property type="evidence" value="ECO:0007669"/>
    <property type="project" value="TreeGrafter"/>
</dbReference>
<dbReference type="Pfam" id="PF00850">
    <property type="entry name" value="Hist_deacetyl"/>
    <property type="match status" value="1"/>
</dbReference>
<evidence type="ECO:0000256" key="1">
    <source>
        <dbReference type="ARBA" id="ARBA00006457"/>
    </source>
</evidence>
<keyword evidence="4" id="KW-0156">Chromatin regulator</keyword>
<dbReference type="PANTHER" id="PTHR10625:SF10">
    <property type="entry name" value="HISTONE DEACETYLASE HDAC1"/>
    <property type="match status" value="1"/>
</dbReference>
<evidence type="ECO:0000256" key="4">
    <source>
        <dbReference type="ARBA" id="ARBA00022853"/>
    </source>
</evidence>
<dbReference type="GO" id="GO:0000118">
    <property type="term" value="C:histone deacetylase complex"/>
    <property type="evidence" value="ECO:0007669"/>
    <property type="project" value="UniProtKB-ARBA"/>
</dbReference>
<feature type="binding site" evidence="7">
    <location>
        <position position="163"/>
    </location>
    <ligand>
        <name>a divalent metal cation</name>
        <dbReference type="ChEBI" id="CHEBI:60240"/>
    </ligand>
</feature>
<feature type="domain" description="Histone deacetylase" evidence="8">
    <location>
        <begin position="21"/>
        <end position="304"/>
    </location>
</feature>
<name>I3EHT1_NEMP3</name>
<dbReference type="OMA" id="ITDFYYL"/>
<comment type="similarity">
    <text evidence="1">Belongs to the histone deacetylase family. HD type 1 subfamily.</text>
</comment>
<dbReference type="PRINTS" id="PR01271">
    <property type="entry name" value="HISDACETLASE"/>
</dbReference>
<accession>I3EHT1</accession>
<dbReference type="HOGENOM" id="CLU_007727_7_6_1"/>
<gene>
    <name evidence="9" type="ORF">NEQG_00597</name>
</gene>
<dbReference type="InterPro" id="IPR037138">
    <property type="entry name" value="His_deacetylse_dom_sf"/>
</dbReference>
<evidence type="ECO:0000256" key="6">
    <source>
        <dbReference type="PIRSR" id="PIRSR037913-2"/>
    </source>
</evidence>
<dbReference type="InParanoid" id="I3EHT1"/>
<protein>
    <recommendedName>
        <fullName evidence="2">histone deacetylase</fullName>
        <ecNumber evidence="2">3.5.1.98</ecNumber>
    </recommendedName>
</protein>
<dbReference type="EC" id="3.5.1.98" evidence="2"/>